<evidence type="ECO:0000256" key="2">
    <source>
        <dbReference type="HAMAP-Rule" id="MF_00444"/>
    </source>
</evidence>
<dbReference type="PRINTS" id="PR00127">
    <property type="entry name" value="CLPPROTEASEP"/>
</dbReference>
<evidence type="ECO:0000313" key="5">
    <source>
        <dbReference type="Proteomes" id="UP000592181"/>
    </source>
</evidence>
<evidence type="ECO:0000313" key="4">
    <source>
        <dbReference type="EMBL" id="NYG37335.1"/>
    </source>
</evidence>
<proteinExistence type="inferred from homology"/>
<dbReference type="CDD" id="cd07017">
    <property type="entry name" value="S14_ClpP_2"/>
    <property type="match status" value="1"/>
</dbReference>
<keyword evidence="2 4" id="KW-0378">Hydrolase</keyword>
<reference evidence="4 5" key="1">
    <citation type="submission" date="2020-07" db="EMBL/GenBank/DDBJ databases">
        <title>Sequencing the genomes of 1000 actinobacteria strains.</title>
        <authorList>
            <person name="Klenk H.-P."/>
        </authorList>
    </citation>
    <scope>NUCLEOTIDE SEQUENCE [LARGE SCALE GENOMIC DNA]</scope>
    <source>
        <strain evidence="4 5">DSM 24723</strain>
    </source>
</reference>
<dbReference type="Proteomes" id="UP000592181">
    <property type="component" value="Unassembled WGS sequence"/>
</dbReference>
<dbReference type="GO" id="GO:0004176">
    <property type="term" value="F:ATP-dependent peptidase activity"/>
    <property type="evidence" value="ECO:0007669"/>
    <property type="project" value="InterPro"/>
</dbReference>
<dbReference type="InterPro" id="IPR023562">
    <property type="entry name" value="ClpP/TepA"/>
</dbReference>
<comment type="function">
    <text evidence="2">Cleaves peptides in various proteins in a process that requires ATP hydrolysis. Has a chymotrypsin-like activity. Plays a major role in the degradation of misfolded proteins.</text>
</comment>
<dbReference type="GO" id="GO:0006515">
    <property type="term" value="P:protein quality control for misfolded or incompletely synthesized proteins"/>
    <property type="evidence" value="ECO:0007669"/>
    <property type="project" value="TreeGrafter"/>
</dbReference>
<comment type="subcellular location">
    <subcellularLocation>
        <location evidence="2">Cytoplasm</location>
    </subcellularLocation>
</comment>
<dbReference type="GO" id="GO:0009368">
    <property type="term" value="C:endopeptidase Clp complex"/>
    <property type="evidence" value="ECO:0007669"/>
    <property type="project" value="TreeGrafter"/>
</dbReference>
<dbReference type="Gene3D" id="3.90.226.10">
    <property type="entry name" value="2-enoyl-CoA Hydratase, Chain A, domain 1"/>
    <property type="match status" value="1"/>
</dbReference>
<comment type="catalytic activity">
    <reaction evidence="2">
        <text>Hydrolysis of proteins to small peptides in the presence of ATP and magnesium. alpha-casein is the usual test substrate. In the absence of ATP, only oligopeptides shorter than five residues are hydrolyzed (such as succinyl-Leu-Tyr-|-NHMec, and Leu-Tyr-Leu-|-Tyr-Trp, in which cleavage of the -Tyr-|-Leu- and -Tyr-|-Trp bonds also occurs).</text>
        <dbReference type="EC" id="3.4.21.92"/>
    </reaction>
</comment>
<name>A0A852XFM2_9MICO</name>
<dbReference type="GO" id="GO:0005737">
    <property type="term" value="C:cytoplasm"/>
    <property type="evidence" value="ECO:0007669"/>
    <property type="project" value="UniProtKB-SubCell"/>
</dbReference>
<comment type="caution">
    <text evidence="2">Lacks conserved residue(s) required for the propagation of feature annotation.</text>
</comment>
<dbReference type="PANTHER" id="PTHR10381">
    <property type="entry name" value="ATP-DEPENDENT CLP PROTEASE PROTEOLYTIC SUBUNIT"/>
    <property type="match status" value="1"/>
</dbReference>
<comment type="subunit">
    <text evidence="2">Fourteen ClpP subunits assemble into 2 heptameric rings which stack back to back to give a disk-like structure with a central cavity, resembling the structure of eukaryotic proteasomes.</text>
</comment>
<dbReference type="SUPFAM" id="SSF52096">
    <property type="entry name" value="ClpP/crotonase"/>
    <property type="match status" value="1"/>
</dbReference>
<dbReference type="InterPro" id="IPR001907">
    <property type="entry name" value="ClpP"/>
</dbReference>
<accession>A0A852XFM2</accession>
<dbReference type="GO" id="GO:0051117">
    <property type="term" value="F:ATPase binding"/>
    <property type="evidence" value="ECO:0007669"/>
    <property type="project" value="TreeGrafter"/>
</dbReference>
<organism evidence="4 5">
    <name type="scientific">Janibacter alkaliphilus</name>
    <dbReference type="NCBI Taxonomy" id="1069963"/>
    <lineage>
        <taxon>Bacteria</taxon>
        <taxon>Bacillati</taxon>
        <taxon>Actinomycetota</taxon>
        <taxon>Actinomycetes</taxon>
        <taxon>Micrococcales</taxon>
        <taxon>Intrasporangiaceae</taxon>
        <taxon>Janibacter</taxon>
    </lineage>
</organism>
<dbReference type="HAMAP" id="MF_00444">
    <property type="entry name" value="ClpP"/>
    <property type="match status" value="1"/>
</dbReference>
<comment type="caution">
    <text evidence="4">The sequence shown here is derived from an EMBL/GenBank/DDBJ whole genome shotgun (WGS) entry which is preliminary data.</text>
</comment>
<dbReference type="InterPro" id="IPR029045">
    <property type="entry name" value="ClpP/crotonase-like_dom_sf"/>
</dbReference>
<dbReference type="EC" id="3.4.21.92" evidence="2"/>
<dbReference type="AlphaFoldDB" id="A0A852XFM2"/>
<dbReference type="PANTHER" id="PTHR10381:SF26">
    <property type="entry name" value="ATP-DEPENDENT CLP PROTEASE PROTEOLYTIC SUBUNIT-LIKE-RELATED"/>
    <property type="match status" value="1"/>
</dbReference>
<evidence type="ECO:0000256" key="1">
    <source>
        <dbReference type="ARBA" id="ARBA00007039"/>
    </source>
</evidence>
<keyword evidence="5" id="KW-1185">Reference proteome</keyword>
<dbReference type="GO" id="GO:0004252">
    <property type="term" value="F:serine-type endopeptidase activity"/>
    <property type="evidence" value="ECO:0007669"/>
    <property type="project" value="UniProtKB-UniRule"/>
</dbReference>
<dbReference type="Pfam" id="PF00574">
    <property type="entry name" value="CLP_protease"/>
    <property type="match status" value="1"/>
</dbReference>
<comment type="similarity">
    <text evidence="1 2 3">Belongs to the peptidase S14 family.</text>
</comment>
<sequence>MSGSYLIPNVVARDSRGERVLDLFTHLLGERIVYVGTPVDEGVANAIIGQLLHLEATDPDRPIDLYLNSPGGAMNATLAVYDTMQLLRAPVATTCVGEASGSAVALLAGGARGRRTILPHSRVMLQQPKGGSRGAIPDLVVEADEILRLRREMEQVLARHTGRTPEQVRADSDRDHVLDAPAALAYGLVDEIVEPRGDEGPGGPGD</sequence>
<protein>
    <recommendedName>
        <fullName evidence="2 3">ATP-dependent Clp protease proteolytic subunit</fullName>
        <ecNumber evidence="2">3.4.21.92</ecNumber>
    </recommendedName>
    <alternativeName>
        <fullName evidence="2">Endopeptidase Clp</fullName>
    </alternativeName>
</protein>
<dbReference type="EMBL" id="JACBZX010000001">
    <property type="protein sequence ID" value="NYG37335.1"/>
    <property type="molecule type" value="Genomic_DNA"/>
</dbReference>
<gene>
    <name evidence="2" type="primary">clpP</name>
    <name evidence="4" type="ORF">BJY28_001804</name>
</gene>
<dbReference type="RefSeq" id="WP_179462713.1">
    <property type="nucleotide sequence ID" value="NZ_JACBZX010000001.1"/>
</dbReference>
<keyword evidence="2 4" id="KW-0645">Protease</keyword>
<keyword evidence="2" id="KW-0963">Cytoplasm</keyword>
<evidence type="ECO:0000256" key="3">
    <source>
        <dbReference type="RuleBase" id="RU003567"/>
    </source>
</evidence>
<keyword evidence="2" id="KW-0720">Serine protease</keyword>